<dbReference type="InterPro" id="IPR035919">
    <property type="entry name" value="EAL_sf"/>
</dbReference>
<dbReference type="InterPro" id="IPR043128">
    <property type="entry name" value="Rev_trsase/Diguanyl_cyclase"/>
</dbReference>
<dbReference type="PANTHER" id="PTHR33121:SF74">
    <property type="entry name" value="CYCLIC DI-GMP PHOSPHODIESTERASE PDEA-RELATED"/>
    <property type="match status" value="1"/>
</dbReference>
<evidence type="ECO:0000256" key="1">
    <source>
        <dbReference type="ARBA" id="ARBA00004651"/>
    </source>
</evidence>
<name>B7LL83_ESCF3</name>
<evidence type="ECO:0000256" key="6">
    <source>
        <dbReference type="SAM" id="Phobius"/>
    </source>
</evidence>
<dbReference type="Pfam" id="PF00563">
    <property type="entry name" value="EAL"/>
    <property type="match status" value="1"/>
</dbReference>
<dbReference type="GO" id="GO:0005886">
    <property type="term" value="C:plasma membrane"/>
    <property type="evidence" value="ECO:0007669"/>
    <property type="project" value="UniProtKB-SubCell"/>
</dbReference>
<dbReference type="Gene3D" id="3.30.70.270">
    <property type="match status" value="1"/>
</dbReference>
<dbReference type="GO" id="GO:0071111">
    <property type="term" value="F:cyclic-guanylate-specific phosphodiesterase activity"/>
    <property type="evidence" value="ECO:0007669"/>
    <property type="project" value="InterPro"/>
</dbReference>
<dbReference type="InterPro" id="IPR000160">
    <property type="entry name" value="GGDEF_dom"/>
</dbReference>
<dbReference type="Gene3D" id="3.20.20.450">
    <property type="entry name" value="EAL domain"/>
    <property type="match status" value="1"/>
</dbReference>
<evidence type="ECO:0000256" key="3">
    <source>
        <dbReference type="ARBA" id="ARBA00022692"/>
    </source>
</evidence>
<dbReference type="SUPFAM" id="SSF141868">
    <property type="entry name" value="EAL domain-like"/>
    <property type="match status" value="1"/>
</dbReference>
<dbReference type="SMART" id="SM00267">
    <property type="entry name" value="GGDEF"/>
    <property type="match status" value="1"/>
</dbReference>
<feature type="domain" description="EAL" evidence="7">
    <location>
        <begin position="511"/>
        <end position="752"/>
    </location>
</feature>
<keyword evidence="4 6" id="KW-1133">Transmembrane helix</keyword>
<feature type="transmembrane region" description="Helical" evidence="6">
    <location>
        <begin position="283"/>
        <end position="300"/>
    </location>
</feature>
<feature type="transmembrane region" description="Helical" evidence="6">
    <location>
        <begin position="59"/>
        <end position="79"/>
    </location>
</feature>
<dbReference type="PROSITE" id="PS50883">
    <property type="entry name" value="EAL"/>
    <property type="match status" value="1"/>
</dbReference>
<evidence type="ECO:0000313" key="8">
    <source>
        <dbReference type="EMBL" id="CAQ88311.1"/>
    </source>
</evidence>
<evidence type="ECO:0000256" key="4">
    <source>
        <dbReference type="ARBA" id="ARBA00022989"/>
    </source>
</evidence>
<keyword evidence="3 6" id="KW-0812">Transmembrane</keyword>
<dbReference type="PANTHER" id="PTHR33121">
    <property type="entry name" value="CYCLIC DI-GMP PHOSPHODIESTERASE PDEF"/>
    <property type="match status" value="1"/>
</dbReference>
<feature type="transmembrane region" description="Helical" evidence="6">
    <location>
        <begin position="192"/>
        <end position="214"/>
    </location>
</feature>
<feature type="transmembrane region" description="Helical" evidence="6">
    <location>
        <begin position="108"/>
        <end position="127"/>
    </location>
</feature>
<keyword evidence="2" id="KW-1003">Cell membrane</keyword>
<proteinExistence type="predicted"/>
<feature type="transmembrane region" description="Helical" evidence="6">
    <location>
        <begin position="312"/>
        <end position="335"/>
    </location>
</feature>
<dbReference type="KEGG" id="efe:EFER_0775"/>
<dbReference type="AlphaFoldDB" id="B7LL83"/>
<dbReference type="Proteomes" id="UP000000745">
    <property type="component" value="Chromosome"/>
</dbReference>
<evidence type="ECO:0000256" key="2">
    <source>
        <dbReference type="ARBA" id="ARBA00022475"/>
    </source>
</evidence>
<organism evidence="8 9">
    <name type="scientific">Escherichia fergusonii (strain ATCC 35469 / DSM 13698 / CCUG 18766 / IAM 14443 / JCM 21226 / LMG 7866 / NBRC 102419 / NCTC 12128 / CDC 0568-73)</name>
    <dbReference type="NCBI Taxonomy" id="585054"/>
    <lineage>
        <taxon>Bacteria</taxon>
        <taxon>Pseudomonadati</taxon>
        <taxon>Pseudomonadota</taxon>
        <taxon>Gammaproteobacteria</taxon>
        <taxon>Enterobacterales</taxon>
        <taxon>Enterobacteriaceae</taxon>
        <taxon>Escherichia</taxon>
    </lineage>
</organism>
<dbReference type="SMART" id="SM00052">
    <property type="entry name" value="EAL"/>
    <property type="match status" value="1"/>
</dbReference>
<feature type="transmembrane region" description="Helical" evidence="6">
    <location>
        <begin position="34"/>
        <end position="53"/>
    </location>
</feature>
<dbReference type="InterPro" id="IPR001633">
    <property type="entry name" value="EAL_dom"/>
</dbReference>
<evidence type="ECO:0000256" key="5">
    <source>
        <dbReference type="ARBA" id="ARBA00023136"/>
    </source>
</evidence>
<feature type="transmembrane region" description="Helical" evidence="6">
    <location>
        <begin position="259"/>
        <end position="276"/>
    </location>
</feature>
<dbReference type="Pfam" id="PF05231">
    <property type="entry name" value="MASE1"/>
    <property type="match status" value="1"/>
</dbReference>
<dbReference type="EMBL" id="CU928158">
    <property type="protein sequence ID" value="CAQ88311.1"/>
    <property type="molecule type" value="Genomic_DNA"/>
</dbReference>
<gene>
    <name evidence="8" type="ordered locus">EFER_0775</name>
</gene>
<evidence type="ECO:0000313" key="9">
    <source>
        <dbReference type="Proteomes" id="UP000000745"/>
    </source>
</evidence>
<dbReference type="HOGENOM" id="CLU_023566_2_0_6"/>
<keyword evidence="5 6" id="KW-0472">Membrane</keyword>
<dbReference type="InterPro" id="IPR007895">
    <property type="entry name" value="MASE1"/>
</dbReference>
<reference evidence="9" key="1">
    <citation type="journal article" date="2009" name="PLoS Genet.">
        <title>Organised genome dynamics in the Escherichia coli species results in highly diverse adaptive paths.</title>
        <authorList>
            <person name="Touchon M."/>
            <person name="Hoede C."/>
            <person name="Tenaillon O."/>
            <person name="Barbe V."/>
            <person name="Baeriswyl S."/>
            <person name="Bidet P."/>
            <person name="Bingen E."/>
            <person name="Bonacorsi S."/>
            <person name="Bouchier C."/>
            <person name="Bouvet O."/>
            <person name="Calteau A."/>
            <person name="Chiapello H."/>
            <person name="Clermont O."/>
            <person name="Cruveiller S."/>
            <person name="Danchin A."/>
            <person name="Diard M."/>
            <person name="Dossat C."/>
            <person name="Karoui M.E."/>
            <person name="Frapy E."/>
            <person name="Garry L."/>
            <person name="Ghigo J.M."/>
            <person name="Gilles A.M."/>
            <person name="Johnson J."/>
            <person name="Le Bouguenec C."/>
            <person name="Lescat M."/>
            <person name="Mangenot S."/>
            <person name="Martinez-Jehanne V."/>
            <person name="Matic I."/>
            <person name="Nassif X."/>
            <person name="Oztas S."/>
            <person name="Petit M.A."/>
            <person name="Pichon C."/>
            <person name="Rouy Z."/>
            <person name="Ruf C.S."/>
            <person name="Schneider D."/>
            <person name="Tourret J."/>
            <person name="Vacherie B."/>
            <person name="Vallenet D."/>
            <person name="Medigue C."/>
            <person name="Rocha E.P.C."/>
            <person name="Denamur E."/>
        </authorList>
    </citation>
    <scope>NUCLEOTIDE SEQUENCE [LARGE SCALE GENOMIC DNA]</scope>
    <source>
        <strain evidence="9">ATCC 35469 / DSM 13698 / BCRC 15582 / CCUG 18766 / IAM 14443 / JCM 21226 / LMG 7866 / NBRC 102419 / NCTC 12128 / CDC 0568-73</strain>
    </source>
</reference>
<comment type="subcellular location">
    <subcellularLocation>
        <location evidence="1">Cell membrane</location>
        <topology evidence="1">Multi-pass membrane protein</topology>
    </subcellularLocation>
</comment>
<dbReference type="InterPro" id="IPR029787">
    <property type="entry name" value="Nucleotide_cyclase"/>
</dbReference>
<sequence>MIRIANKLIIYMQERWNCENSLLMPMKYNMIKNIKIFLLAFTLTVIFIQFSRFISPTAIINNCYIFLAWMPLCVMLGVICLFGKRAILPVFIGMFITNQYNFNLPLPQSIAVIICQTLAPFACCAILRWQLGPRWRFGLTKHNVWARIFWFGFVAPVGIKTCMFIAGDIFAFPVAISTFFDNTDPIFTVVDMLSLIGAVLIFNMFFYYLMRMVVNLHYARALWCRDIAPALHRRNRLFTLTWLTAVSSLLIIMCSPYENGYIAGYLVPVFFIIFNMGVGRLKYPFLNIVWAISVLFLLGYNRNFLHGVVSEYSLAFILSVLISFSICLLYMVRIFQRSEWLKRRWHLQALTDPLTNLPNLRALEQFVQHETGVSICCLRLDNLEFLSRHYGIQMRVYSKRIVYRALLPLLHEQEKVFQLPGSELLLVLKGSEIKARLQHMVDVLSSRKIYWSNTGLDIEYGASWGVYDGNPETLPTLLGQLSWLAEQAHVNRCVMGITDNHEAGSGQITESVLLLHKVRIALERGDILLHAQPIRDARGEGYDEILTRLKSDDGIITPDKFIPLIAQFNLSARFDLLVVESLLRWIATHPTDKTGPRFSVNLMPLTLLQPEIAARIVRLFKRYNISPETVIIEITEEQAFSNAEISMHNIELLHNSGFKIAIDDFGTGYANYERLKRLNAEIIKIDGVFIREIMTDSLDKMIVKSITDLAKAKSLSVVAEFVETEEQKELLFSLGVNYLQGYLIGKPQPLGK</sequence>
<feature type="transmembrane region" description="Helical" evidence="6">
    <location>
        <begin position="86"/>
        <end position="102"/>
    </location>
</feature>
<evidence type="ECO:0000259" key="7">
    <source>
        <dbReference type="PROSITE" id="PS50883"/>
    </source>
</evidence>
<protein>
    <recommendedName>
        <fullName evidence="7">EAL domain-containing protein</fullName>
    </recommendedName>
</protein>
<keyword evidence="9" id="KW-1185">Reference proteome</keyword>
<feature type="transmembrane region" description="Helical" evidence="6">
    <location>
        <begin position="148"/>
        <end position="172"/>
    </location>
</feature>
<accession>B7LL83</accession>
<dbReference type="SUPFAM" id="SSF55073">
    <property type="entry name" value="Nucleotide cyclase"/>
    <property type="match status" value="1"/>
</dbReference>
<dbReference type="CDD" id="cd01948">
    <property type="entry name" value="EAL"/>
    <property type="match status" value="1"/>
</dbReference>
<dbReference type="InterPro" id="IPR050706">
    <property type="entry name" value="Cyclic-di-GMP_PDE-like"/>
</dbReference>